<evidence type="ECO:0000256" key="1">
    <source>
        <dbReference type="ARBA" id="ARBA00022737"/>
    </source>
</evidence>
<evidence type="ECO:0000313" key="6">
    <source>
        <dbReference type="Proteomes" id="UP000092600"/>
    </source>
</evidence>
<dbReference type="EMBL" id="LSRQ01000978">
    <property type="protein sequence ID" value="OAY79944.1"/>
    <property type="molecule type" value="Genomic_DNA"/>
</dbReference>
<dbReference type="Pfam" id="PF01535">
    <property type="entry name" value="PPR"/>
    <property type="match status" value="6"/>
</dbReference>
<dbReference type="GO" id="GO:0008270">
    <property type="term" value="F:zinc ion binding"/>
    <property type="evidence" value="ECO:0007669"/>
    <property type="project" value="InterPro"/>
</dbReference>
<organism evidence="5 6">
    <name type="scientific">Ananas comosus</name>
    <name type="common">Pineapple</name>
    <name type="synonym">Ananas ananas</name>
    <dbReference type="NCBI Taxonomy" id="4615"/>
    <lineage>
        <taxon>Eukaryota</taxon>
        <taxon>Viridiplantae</taxon>
        <taxon>Streptophyta</taxon>
        <taxon>Embryophyta</taxon>
        <taxon>Tracheophyta</taxon>
        <taxon>Spermatophyta</taxon>
        <taxon>Magnoliopsida</taxon>
        <taxon>Liliopsida</taxon>
        <taxon>Poales</taxon>
        <taxon>Bromeliaceae</taxon>
        <taxon>Bromelioideae</taxon>
        <taxon>Ananas</taxon>
    </lineage>
</organism>
<dbReference type="Pfam" id="PF13812">
    <property type="entry name" value="PPR_3"/>
    <property type="match status" value="1"/>
</dbReference>
<dbReference type="FunFam" id="1.25.40.10:FF:000442">
    <property type="entry name" value="Pentatricopeptide repeat-containing protein At3g49710"/>
    <property type="match status" value="1"/>
</dbReference>
<feature type="repeat" description="PPR" evidence="3">
    <location>
        <begin position="226"/>
        <end position="260"/>
    </location>
</feature>
<feature type="repeat" description="PPR" evidence="3">
    <location>
        <begin position="125"/>
        <end position="159"/>
    </location>
</feature>
<feature type="repeat" description="PPR" evidence="3">
    <location>
        <begin position="392"/>
        <end position="426"/>
    </location>
</feature>
<dbReference type="InterPro" id="IPR011990">
    <property type="entry name" value="TPR-like_helical_dom_sf"/>
</dbReference>
<feature type="repeat" description="PPR" evidence="3">
    <location>
        <begin position="631"/>
        <end position="665"/>
    </location>
</feature>
<dbReference type="PANTHER" id="PTHR47926:SF519">
    <property type="entry name" value="DYW DOMAIN-CONTAINING PROTEIN"/>
    <property type="match status" value="1"/>
</dbReference>
<evidence type="ECO:0000259" key="4">
    <source>
        <dbReference type="Pfam" id="PF14432"/>
    </source>
</evidence>
<feature type="repeat" description="PPR" evidence="3">
    <location>
        <begin position="94"/>
        <end position="124"/>
    </location>
</feature>
<sequence>MLSTLYLLPPPPPMLPHQSPPPPLRASSADHYAYLLQTSLKSETLRLADPSTPGVVKAGLYVSVYLANNLINYYAKNGSFSDANRLFDEMPLRNIFSWNSVLSMYAKAGQIKLAGQVFDEMPERDSVSWTAMIVGFNQMGRFEKVVNTFLGMVRAGIPPTQFTFTNVFSSCAAREARGVGRKVHSFVVKLGFSSCVPVANSILNMYGKSGDAETAKIVFNRMRLRSISSWNSMVSLYAQSGRMDLAVAQFEEMRERSVVSWNAIIAGYNQNVSDLKALEFFSFMLKDASLIPDNFTLTSVLSSCANLGILKLGKQIHAYVMRSELPYNGQVGNALISMYAKSGGVESARKIVETTVASDLNVISFTALLEGYVKLGDLQPAREIFDLMNYRDVVAWTAMIVGYAQNGFNSDAMELFKLMLEKGPKPNNYTLAAVLSVCSSLASLDHGKQIHCKAIRSGEICSVSVSNAIITMYARSGSISWARRVFDQIYWLKETITWTSMIIALAQHGLAGEAINLFEEMLKIGVKPDHITYVGVISACTHGGLVKEGKGYFEQMQREHTIEPTPSHYSCMIDLFARAGWLREAQEFIDRMPIEPDSIAWGSLLSACKVYKNADLARTAAERLLATDPENGGAYSALANVYSACGRWDDAAKTWKLMKERCVRKEQGFSWIQIKNKVHVFGVEDGLHPDREAIYKTAANIWEEIKKAGFVPDIQSVLHDVDDELKEQLLSHHSEKLAIAYGLISTPEKTTLRIMKNLRVCNDCHAAIKFISKVVDREIIVRDATRFHHFRDGFCSCKDYW</sequence>
<dbReference type="Pfam" id="PF14432">
    <property type="entry name" value="DYW_deaminase"/>
    <property type="match status" value="1"/>
</dbReference>
<dbReference type="Gene3D" id="1.25.40.10">
    <property type="entry name" value="Tetratricopeptide repeat domain"/>
    <property type="match status" value="5"/>
</dbReference>
<dbReference type="GO" id="GO:0003723">
    <property type="term" value="F:RNA binding"/>
    <property type="evidence" value="ECO:0007669"/>
    <property type="project" value="InterPro"/>
</dbReference>
<dbReference type="FunFam" id="1.25.40.10:FF:002598">
    <property type="entry name" value="Pentatricopeptide repeat-containing protein At2g22070"/>
    <property type="match status" value="1"/>
</dbReference>
<comment type="caution">
    <text evidence="5">The sequence shown here is derived from an EMBL/GenBank/DDBJ whole genome shotgun (WGS) entry which is preliminary data.</text>
</comment>
<name>A0A199VSA2_ANACO</name>
<dbReference type="InterPro" id="IPR032867">
    <property type="entry name" value="DYW_dom"/>
</dbReference>
<feature type="repeat" description="PPR" evidence="3">
    <location>
        <begin position="494"/>
        <end position="528"/>
    </location>
</feature>
<dbReference type="InterPro" id="IPR002885">
    <property type="entry name" value="PPR_rpt"/>
</dbReference>
<dbReference type="SUPFAM" id="SSF48452">
    <property type="entry name" value="TPR-like"/>
    <property type="match status" value="1"/>
</dbReference>
<gene>
    <name evidence="5" type="ORF">ACMD2_17427</name>
</gene>
<keyword evidence="2" id="KW-0809">Transit peptide</keyword>
<feature type="domain" description="DYW" evidence="4">
    <location>
        <begin position="709"/>
        <end position="801"/>
    </location>
</feature>
<evidence type="ECO:0000313" key="5">
    <source>
        <dbReference type="EMBL" id="OAY79944.1"/>
    </source>
</evidence>
<dbReference type="NCBIfam" id="TIGR00756">
    <property type="entry name" value="PPR"/>
    <property type="match status" value="7"/>
</dbReference>
<dbReference type="Proteomes" id="UP000092600">
    <property type="component" value="Unassembled WGS sequence"/>
</dbReference>
<feature type="repeat" description="PPR" evidence="3">
    <location>
        <begin position="361"/>
        <end position="391"/>
    </location>
</feature>
<dbReference type="Pfam" id="PF13041">
    <property type="entry name" value="PPR_2"/>
    <property type="match status" value="3"/>
</dbReference>
<evidence type="ECO:0000256" key="2">
    <source>
        <dbReference type="ARBA" id="ARBA00022946"/>
    </source>
</evidence>
<dbReference type="PANTHER" id="PTHR47926">
    <property type="entry name" value="PENTATRICOPEPTIDE REPEAT-CONTAINING PROTEIN"/>
    <property type="match status" value="1"/>
</dbReference>
<dbReference type="GO" id="GO:0009451">
    <property type="term" value="P:RNA modification"/>
    <property type="evidence" value="ECO:0007669"/>
    <property type="project" value="InterPro"/>
</dbReference>
<accession>A0A199VSA2</accession>
<dbReference type="FunFam" id="1.25.40.10:FF:001162">
    <property type="entry name" value="Pentatricopeptide repeat-containing protein"/>
    <property type="match status" value="1"/>
</dbReference>
<dbReference type="STRING" id="4615.A0A199VSA2"/>
<keyword evidence="1" id="KW-0677">Repeat</keyword>
<dbReference type="Pfam" id="PF20431">
    <property type="entry name" value="E_motif"/>
    <property type="match status" value="1"/>
</dbReference>
<proteinExistence type="predicted"/>
<dbReference type="PROSITE" id="PS51375">
    <property type="entry name" value="PPR"/>
    <property type="match status" value="7"/>
</dbReference>
<evidence type="ECO:0000256" key="3">
    <source>
        <dbReference type="PROSITE-ProRule" id="PRU00708"/>
    </source>
</evidence>
<protein>
    <submittedName>
        <fullName evidence="5">Pentatricopeptide repeat-containing protein</fullName>
    </submittedName>
</protein>
<dbReference type="InterPro" id="IPR046848">
    <property type="entry name" value="E_motif"/>
</dbReference>
<reference evidence="5 6" key="1">
    <citation type="journal article" date="2016" name="DNA Res.">
        <title>The draft genome of MD-2 pineapple using hybrid error correction of long reads.</title>
        <authorList>
            <person name="Redwan R.M."/>
            <person name="Saidin A."/>
            <person name="Kumar S.V."/>
        </authorList>
    </citation>
    <scope>NUCLEOTIDE SEQUENCE [LARGE SCALE GENOMIC DNA]</scope>
    <source>
        <strain evidence="6">cv. MD2</strain>
        <tissue evidence="5">Leaf</tissue>
    </source>
</reference>
<dbReference type="AlphaFoldDB" id="A0A199VSA2"/>
<dbReference type="InterPro" id="IPR046960">
    <property type="entry name" value="PPR_At4g14850-like_plant"/>
</dbReference>